<evidence type="ECO:0000313" key="1">
    <source>
        <dbReference type="EnsemblPlants" id="OGLUM07G04950.1"/>
    </source>
</evidence>
<sequence>MARAGAATMIMIMPYGDRNWEAMCTQIQIHGFVELGIPSSKKSWIRSCAKEGLKIEVKKAEGGKVMCYPLRSNACATQRALYKFTIV</sequence>
<protein>
    <submittedName>
        <fullName evidence="1">Uncharacterized protein</fullName>
    </submittedName>
</protein>
<reference evidence="1" key="2">
    <citation type="submission" date="2018-05" db="EMBL/GenBank/DDBJ databases">
        <title>OgluRS3 (Oryza glumaepatula Reference Sequence Version 3).</title>
        <authorList>
            <person name="Zhang J."/>
            <person name="Kudrna D."/>
            <person name="Lee S."/>
            <person name="Talag J."/>
            <person name="Welchert J."/>
            <person name="Wing R.A."/>
        </authorList>
    </citation>
    <scope>NUCLEOTIDE SEQUENCE [LARGE SCALE GENOMIC DNA]</scope>
</reference>
<accession>A0A0E0AGK9</accession>
<name>A0A0E0AGK9_9ORYZ</name>
<dbReference type="AlphaFoldDB" id="A0A0E0AGK9"/>
<dbReference type="Proteomes" id="UP000026961">
    <property type="component" value="Chromosome 7"/>
</dbReference>
<dbReference type="Gramene" id="OGLUM07G04950.1">
    <property type="protein sequence ID" value="OGLUM07G04950.1"/>
    <property type="gene ID" value="OGLUM07G04950"/>
</dbReference>
<dbReference type="HOGENOM" id="CLU_2487065_0_0_1"/>
<keyword evidence="2" id="KW-1185">Reference proteome</keyword>
<reference evidence="1" key="1">
    <citation type="submission" date="2015-04" db="UniProtKB">
        <authorList>
            <consortium name="EnsemblPlants"/>
        </authorList>
    </citation>
    <scope>IDENTIFICATION</scope>
</reference>
<evidence type="ECO:0000313" key="2">
    <source>
        <dbReference type="Proteomes" id="UP000026961"/>
    </source>
</evidence>
<proteinExistence type="predicted"/>
<dbReference type="EnsemblPlants" id="OGLUM07G04950.1">
    <property type="protein sequence ID" value="OGLUM07G04950.1"/>
    <property type="gene ID" value="OGLUM07G04950"/>
</dbReference>
<organism evidence="1">
    <name type="scientific">Oryza glumipatula</name>
    <dbReference type="NCBI Taxonomy" id="40148"/>
    <lineage>
        <taxon>Eukaryota</taxon>
        <taxon>Viridiplantae</taxon>
        <taxon>Streptophyta</taxon>
        <taxon>Embryophyta</taxon>
        <taxon>Tracheophyta</taxon>
        <taxon>Spermatophyta</taxon>
        <taxon>Magnoliopsida</taxon>
        <taxon>Liliopsida</taxon>
        <taxon>Poales</taxon>
        <taxon>Poaceae</taxon>
        <taxon>BOP clade</taxon>
        <taxon>Oryzoideae</taxon>
        <taxon>Oryzeae</taxon>
        <taxon>Oryzinae</taxon>
        <taxon>Oryza</taxon>
    </lineage>
</organism>